<name>A0A841G9C5_9GAMM</name>
<dbReference type="PANTHER" id="PTHR42796">
    <property type="entry name" value="FUMARYLACETOACETATE HYDROLASE DOMAIN-CONTAINING PROTEIN 2A-RELATED"/>
    <property type="match status" value="1"/>
</dbReference>
<dbReference type="Proteomes" id="UP000585721">
    <property type="component" value="Unassembled WGS sequence"/>
</dbReference>
<sequence length="324" mass="36781">MAVKPLFIFLFCGNKKHISFFILFRIYNTVCLFRINTRTRQMKLLSFIRPDGSKSYGLFQGDGVIDLGLRLSFKFRNIKELLKAEALTLAEKFIGEPVDYQVDEIKFLPVVETPNKILCVGMNYQAKRQEFDEHNDAPTLFVRFPDSQTGHDCYLLKPDISNEFDYEGELAVIIGKAGKHITRENALDYIAGYSCYMDGSVRDWQHSWFTAGKNWPETGAFGPWLVTCDEIANPNELDIRTYLNAQLVQDDNTGNMVRSVVELIEYISTFAILSPGDVIITGSPGGVGKKRTPPLFLKEGDIVEVEIEKIGRLRNQIISESKLL</sequence>
<keyword evidence="5" id="KW-1185">Reference proteome</keyword>
<dbReference type="InterPro" id="IPR051121">
    <property type="entry name" value="FAH"/>
</dbReference>
<evidence type="ECO:0000256" key="1">
    <source>
        <dbReference type="ARBA" id="ARBA00010211"/>
    </source>
</evidence>
<dbReference type="GO" id="GO:0044281">
    <property type="term" value="P:small molecule metabolic process"/>
    <property type="evidence" value="ECO:0007669"/>
    <property type="project" value="UniProtKB-ARBA"/>
</dbReference>
<dbReference type="Gene3D" id="3.90.850.10">
    <property type="entry name" value="Fumarylacetoacetase-like, C-terminal domain"/>
    <property type="match status" value="1"/>
</dbReference>
<dbReference type="FunFam" id="3.90.850.10:FF:000008">
    <property type="entry name" value="FAA hydrolase family protein"/>
    <property type="match status" value="1"/>
</dbReference>
<proteinExistence type="inferred from homology"/>
<accession>A0A841G9C5</accession>
<reference evidence="4 5" key="1">
    <citation type="submission" date="2020-08" db="EMBL/GenBank/DDBJ databases">
        <title>Genomic Encyclopedia of Type Strains, Phase IV (KMG-IV): sequencing the most valuable type-strain genomes for metagenomic binning, comparative biology and taxonomic classification.</title>
        <authorList>
            <person name="Goeker M."/>
        </authorList>
    </citation>
    <scope>NUCLEOTIDE SEQUENCE [LARGE SCALE GENOMIC DNA]</scope>
    <source>
        <strain evidence="4 5">DSM 22975</strain>
    </source>
</reference>
<dbReference type="RefSeq" id="WP_343043232.1">
    <property type="nucleotide sequence ID" value="NZ_JACHGR010000001.1"/>
</dbReference>
<dbReference type="InterPro" id="IPR011234">
    <property type="entry name" value="Fumarylacetoacetase-like_C"/>
</dbReference>
<gene>
    <name evidence="4" type="ORF">HNR75_000394</name>
</gene>
<dbReference type="GO" id="GO:0003824">
    <property type="term" value="F:catalytic activity"/>
    <property type="evidence" value="ECO:0007669"/>
    <property type="project" value="InterPro"/>
</dbReference>
<dbReference type="GO" id="GO:0046872">
    <property type="term" value="F:metal ion binding"/>
    <property type="evidence" value="ECO:0007669"/>
    <property type="project" value="UniProtKB-KW"/>
</dbReference>
<dbReference type="AlphaFoldDB" id="A0A841G9C5"/>
<evidence type="ECO:0000313" key="4">
    <source>
        <dbReference type="EMBL" id="MBB6054529.1"/>
    </source>
</evidence>
<dbReference type="PANTHER" id="PTHR42796:SF4">
    <property type="entry name" value="FUMARYLACETOACETATE HYDROLASE DOMAIN-CONTAINING PROTEIN 2A"/>
    <property type="match status" value="1"/>
</dbReference>
<protein>
    <submittedName>
        <fullName evidence="4">2-keto-4-pentenoate hydratase/2-oxohepta-3-ene-1,7-dioic acid hydratase in catechol pathway</fullName>
    </submittedName>
</protein>
<dbReference type="Pfam" id="PF01557">
    <property type="entry name" value="FAA_hydrolase"/>
    <property type="match status" value="1"/>
</dbReference>
<evidence type="ECO:0000256" key="2">
    <source>
        <dbReference type="ARBA" id="ARBA00022723"/>
    </source>
</evidence>
<evidence type="ECO:0000259" key="3">
    <source>
        <dbReference type="Pfam" id="PF01557"/>
    </source>
</evidence>
<comment type="caution">
    <text evidence="4">The sequence shown here is derived from an EMBL/GenBank/DDBJ whole genome shotgun (WGS) entry which is preliminary data.</text>
</comment>
<evidence type="ECO:0000313" key="5">
    <source>
        <dbReference type="Proteomes" id="UP000585721"/>
    </source>
</evidence>
<dbReference type="EMBL" id="JACHGR010000001">
    <property type="protein sequence ID" value="MBB6054529.1"/>
    <property type="molecule type" value="Genomic_DNA"/>
</dbReference>
<keyword evidence="2" id="KW-0479">Metal-binding</keyword>
<dbReference type="SUPFAM" id="SSF56529">
    <property type="entry name" value="FAH"/>
    <property type="match status" value="1"/>
</dbReference>
<feature type="domain" description="Fumarylacetoacetase-like C-terminal" evidence="3">
    <location>
        <begin position="116"/>
        <end position="317"/>
    </location>
</feature>
<organism evidence="4 5">
    <name type="scientific">Tolumonas osonensis</name>
    <dbReference type="NCBI Taxonomy" id="675874"/>
    <lineage>
        <taxon>Bacteria</taxon>
        <taxon>Pseudomonadati</taxon>
        <taxon>Pseudomonadota</taxon>
        <taxon>Gammaproteobacteria</taxon>
        <taxon>Aeromonadales</taxon>
        <taxon>Aeromonadaceae</taxon>
        <taxon>Tolumonas</taxon>
    </lineage>
</organism>
<comment type="similarity">
    <text evidence="1">Belongs to the FAH family.</text>
</comment>
<dbReference type="InterPro" id="IPR036663">
    <property type="entry name" value="Fumarylacetoacetase_C_sf"/>
</dbReference>